<dbReference type="InterPro" id="IPR036390">
    <property type="entry name" value="WH_DNA-bd_sf"/>
</dbReference>
<feature type="domain" description="Helix-turn-helix type 11" evidence="2">
    <location>
        <begin position="12"/>
        <end position="64"/>
    </location>
</feature>
<dbReference type="Pfam" id="PF08279">
    <property type="entry name" value="HTH_11"/>
    <property type="match status" value="1"/>
</dbReference>
<accession>A0A1H3EWA4</accession>
<dbReference type="PANTHER" id="PTHR40068:SF1">
    <property type="entry name" value="TRANSCRIPTION REPRESSOR NIAR-RELATED"/>
    <property type="match status" value="1"/>
</dbReference>
<reference evidence="3 4" key="1">
    <citation type="submission" date="2016-10" db="EMBL/GenBank/DDBJ databases">
        <authorList>
            <person name="Varghese N."/>
            <person name="Submissions S."/>
        </authorList>
    </citation>
    <scope>NUCLEOTIDE SEQUENCE [LARGE SCALE GENOMIC DNA]</scope>
    <source>
        <strain evidence="3 4">DSM 20748</strain>
    </source>
</reference>
<sequence>MTYGKKLRASERREAILQRLKIRGAAVTGKLLAEEMKVTRQVIVADVSLLKAGGEPIIATSQGYLYMKDEKQDFHYRKTIVCCHSPSETKEELDILVDHGVHVKSVVVEHPVYGDMKAELHLENRRDVERFVEQVHSSNASYLLELTGGVHTHEIASEREGALHEALRELGGRGFLVE</sequence>
<dbReference type="InterPro" id="IPR026043">
    <property type="entry name" value="NadR"/>
</dbReference>
<dbReference type="Gene3D" id="1.10.10.10">
    <property type="entry name" value="Winged helix-like DNA-binding domain superfamily/Winged helix DNA-binding domain"/>
    <property type="match status" value="1"/>
</dbReference>
<evidence type="ECO:0000313" key="4">
    <source>
        <dbReference type="Proteomes" id="UP000198647"/>
    </source>
</evidence>
<keyword evidence="4" id="KW-1185">Reference proteome</keyword>
<gene>
    <name evidence="3" type="ORF">SAMN04488081_1409</name>
</gene>
<dbReference type="PANTHER" id="PTHR40068">
    <property type="entry name" value="TRANSCRIPTION REPRESSOR NIAR-RELATED"/>
    <property type="match status" value="1"/>
</dbReference>
<organism evidence="3 4">
    <name type="scientific">Salimicrobium album</name>
    <dbReference type="NCBI Taxonomy" id="50717"/>
    <lineage>
        <taxon>Bacteria</taxon>
        <taxon>Bacillati</taxon>
        <taxon>Bacillota</taxon>
        <taxon>Bacilli</taxon>
        <taxon>Bacillales</taxon>
        <taxon>Bacillaceae</taxon>
        <taxon>Salimicrobium</taxon>
    </lineage>
</organism>
<evidence type="ECO:0000259" key="2">
    <source>
        <dbReference type="Pfam" id="PF08279"/>
    </source>
</evidence>
<dbReference type="RefSeq" id="WP_093106654.1">
    <property type="nucleotide sequence ID" value="NZ_FNOS01000003.1"/>
</dbReference>
<evidence type="ECO:0000313" key="3">
    <source>
        <dbReference type="EMBL" id="SDX82910.1"/>
    </source>
</evidence>
<proteinExistence type="predicted"/>
<dbReference type="InterPro" id="IPR036388">
    <property type="entry name" value="WH-like_DNA-bd_sf"/>
</dbReference>
<dbReference type="InterPro" id="IPR013196">
    <property type="entry name" value="HTH_11"/>
</dbReference>
<dbReference type="InterPro" id="IPR004173">
    <property type="entry name" value="3H_domain"/>
</dbReference>
<dbReference type="SUPFAM" id="SSF75500">
    <property type="entry name" value="Putative transcriptional regulator TM1602, C-terminal domain"/>
    <property type="match status" value="1"/>
</dbReference>
<dbReference type="SUPFAM" id="SSF46785">
    <property type="entry name" value="Winged helix' DNA-binding domain"/>
    <property type="match status" value="1"/>
</dbReference>
<feature type="domain" description="3H" evidence="1">
    <location>
        <begin position="80"/>
        <end position="176"/>
    </location>
</feature>
<protein>
    <recommendedName>
        <fullName evidence="5">Transcription repressor NadR</fullName>
    </recommendedName>
</protein>
<dbReference type="PIRSF" id="PIRSF037847">
    <property type="entry name" value="NiaR"/>
    <property type="match status" value="1"/>
</dbReference>
<dbReference type="Pfam" id="PF02829">
    <property type="entry name" value="3H"/>
    <property type="match status" value="1"/>
</dbReference>
<name>A0A1H3EWA4_9BACI</name>
<evidence type="ECO:0008006" key="5">
    <source>
        <dbReference type="Google" id="ProtNLM"/>
    </source>
</evidence>
<dbReference type="Gene3D" id="3.30.1340.20">
    <property type="entry name" value="3H domain"/>
    <property type="match status" value="1"/>
</dbReference>
<evidence type="ECO:0000259" key="1">
    <source>
        <dbReference type="Pfam" id="PF02829"/>
    </source>
</evidence>
<dbReference type="EMBL" id="FNOS01000003">
    <property type="protein sequence ID" value="SDX82910.1"/>
    <property type="molecule type" value="Genomic_DNA"/>
</dbReference>
<dbReference type="InterPro" id="IPR035922">
    <property type="entry name" value="3H_dom_sf"/>
</dbReference>
<dbReference type="Proteomes" id="UP000198647">
    <property type="component" value="Unassembled WGS sequence"/>
</dbReference>
<comment type="caution">
    <text evidence="3">The sequence shown here is derived from an EMBL/GenBank/DDBJ whole genome shotgun (WGS) entry which is preliminary data.</text>
</comment>